<sequence>MATYFTRTFSEMIQFSPPYVSPIIGTIFLIIAIILIWKYKKNDLSLKFLILRLLLVSVSFIYTMGVLIITRIEAIPWSIYERVLENKSIFKFSTPQLIPFDSIIHILNIYGIGTIILGNILLLLPLGFFLPLWFRNLFNSYVVIFLIILTSTTIEFLQYLFGVGIPNVDDVLLNTIGGGIGYGLLKVIVCFKSTYK</sequence>
<evidence type="ECO:0000313" key="3">
    <source>
        <dbReference type="EMBL" id="EOQ18067.1"/>
    </source>
</evidence>
<dbReference type="PANTHER" id="PTHR36834">
    <property type="entry name" value="MEMBRANE PROTEIN-RELATED"/>
    <property type="match status" value="1"/>
</dbReference>
<dbReference type="InterPro" id="IPR053150">
    <property type="entry name" value="Teicoplanin_resist-assoc"/>
</dbReference>
<comment type="caution">
    <text evidence="3">The sequence shown here is derived from an EMBL/GenBank/DDBJ whole genome shotgun (WGS) entry which is preliminary data.</text>
</comment>
<dbReference type="RefSeq" id="WP_016121950.1">
    <property type="nucleotide sequence ID" value="NZ_KB976825.1"/>
</dbReference>
<dbReference type="Pfam" id="PF04892">
    <property type="entry name" value="VanZ"/>
    <property type="match status" value="1"/>
</dbReference>
<feature type="transmembrane region" description="Helical" evidence="1">
    <location>
        <begin position="109"/>
        <end position="134"/>
    </location>
</feature>
<proteinExistence type="predicted"/>
<reference evidence="3 4" key="1">
    <citation type="submission" date="2012-12" db="EMBL/GenBank/DDBJ databases">
        <title>The Genome Sequence of Bacillus cereus VD184.</title>
        <authorList>
            <consortium name="The Broad Institute Genome Sequencing Platform"/>
            <consortium name="The Broad Institute Genome Sequencing Center for Infectious Disease"/>
            <person name="Feldgarden M."/>
            <person name="Van der Auwera G.A."/>
            <person name="Mahillon J."/>
            <person name="Duprez V."/>
            <person name="Timmery S."/>
            <person name="Mattelet C."/>
            <person name="Dierick K."/>
            <person name="Sun M."/>
            <person name="Yu Z."/>
            <person name="Zhu L."/>
            <person name="Hu X."/>
            <person name="Shank E.B."/>
            <person name="Swiecicka I."/>
            <person name="Hansen B.M."/>
            <person name="Andrup L."/>
            <person name="Walker B."/>
            <person name="Young S.K."/>
            <person name="Zeng Q."/>
            <person name="Gargeya S."/>
            <person name="Fitzgerald M."/>
            <person name="Haas B."/>
            <person name="Abouelleil A."/>
            <person name="Alvarado L."/>
            <person name="Arachchi H.M."/>
            <person name="Berlin A.M."/>
            <person name="Chapman S.B."/>
            <person name="Dewar J."/>
            <person name="Goldberg J."/>
            <person name="Griggs A."/>
            <person name="Gujja S."/>
            <person name="Hansen M."/>
            <person name="Howarth C."/>
            <person name="Imamovic A."/>
            <person name="Larimer J."/>
            <person name="McCowan C."/>
            <person name="Murphy C."/>
            <person name="Neiman D."/>
            <person name="Pearson M."/>
            <person name="Priest M."/>
            <person name="Roberts A."/>
            <person name="Saif S."/>
            <person name="Shea T."/>
            <person name="Sisk P."/>
            <person name="Sykes S."/>
            <person name="Wortman J."/>
            <person name="Nusbaum C."/>
            <person name="Birren B."/>
        </authorList>
    </citation>
    <scope>NUCLEOTIDE SEQUENCE [LARGE SCALE GENOMIC DNA]</scope>
    <source>
        <strain evidence="3 4">VD184</strain>
    </source>
</reference>
<dbReference type="PANTHER" id="PTHR36834:SF1">
    <property type="entry name" value="INTEGRAL MEMBRANE PROTEIN"/>
    <property type="match status" value="1"/>
</dbReference>
<evidence type="ECO:0000259" key="2">
    <source>
        <dbReference type="Pfam" id="PF04892"/>
    </source>
</evidence>
<accession>A0A9W5RAL7</accession>
<keyword evidence="1" id="KW-1133">Transmembrane helix</keyword>
<feature type="transmembrane region" description="Helical" evidence="1">
    <location>
        <begin position="141"/>
        <end position="165"/>
    </location>
</feature>
<feature type="transmembrane region" description="Helical" evidence="1">
    <location>
        <begin position="49"/>
        <end position="72"/>
    </location>
</feature>
<feature type="transmembrane region" description="Helical" evidence="1">
    <location>
        <begin position="171"/>
        <end position="191"/>
    </location>
</feature>
<organism evidence="3 4">
    <name type="scientific">Bacillus cereus VD184</name>
    <dbReference type="NCBI Taxonomy" id="1053242"/>
    <lineage>
        <taxon>Bacteria</taxon>
        <taxon>Bacillati</taxon>
        <taxon>Bacillota</taxon>
        <taxon>Bacilli</taxon>
        <taxon>Bacillales</taxon>
        <taxon>Bacillaceae</taxon>
        <taxon>Bacillus</taxon>
        <taxon>Bacillus cereus group</taxon>
    </lineage>
</organism>
<evidence type="ECO:0000256" key="1">
    <source>
        <dbReference type="SAM" id="Phobius"/>
    </source>
</evidence>
<evidence type="ECO:0000313" key="4">
    <source>
        <dbReference type="Proteomes" id="UP000014028"/>
    </source>
</evidence>
<protein>
    <recommendedName>
        <fullName evidence="2">VanZ-like domain-containing protein</fullName>
    </recommendedName>
</protein>
<feature type="transmembrane region" description="Helical" evidence="1">
    <location>
        <begin position="19"/>
        <end position="37"/>
    </location>
</feature>
<dbReference type="EMBL" id="AHFK01000025">
    <property type="protein sequence ID" value="EOQ18067.1"/>
    <property type="molecule type" value="Genomic_DNA"/>
</dbReference>
<keyword evidence="1" id="KW-0472">Membrane</keyword>
<dbReference type="AlphaFoldDB" id="A0A9W5RAL7"/>
<dbReference type="InterPro" id="IPR006976">
    <property type="entry name" value="VanZ-like"/>
</dbReference>
<keyword evidence="1" id="KW-0812">Transmembrane</keyword>
<dbReference type="Proteomes" id="UP000014028">
    <property type="component" value="Unassembled WGS sequence"/>
</dbReference>
<gene>
    <name evidence="3" type="ORF">IKC_01503</name>
</gene>
<name>A0A9W5RAL7_BACCE</name>
<feature type="domain" description="VanZ-like" evidence="2">
    <location>
        <begin position="75"/>
        <end position="188"/>
    </location>
</feature>